<evidence type="ECO:0000313" key="2">
    <source>
        <dbReference type="EMBL" id="CAH02403.1"/>
    </source>
</evidence>
<dbReference type="SUPFAM" id="SSF50475">
    <property type="entry name" value="FMN-binding split barrel"/>
    <property type="match status" value="1"/>
</dbReference>
<gene>
    <name evidence="2" type="ORF">KLLA0_B10824g</name>
</gene>
<dbReference type="InParanoid" id="Q6CVM9"/>
<reference evidence="2 3" key="1">
    <citation type="journal article" date="2004" name="Nature">
        <title>Genome evolution in yeasts.</title>
        <authorList>
            <consortium name="Genolevures"/>
            <person name="Dujon B."/>
            <person name="Sherman D."/>
            <person name="Fischer G."/>
            <person name="Durrens P."/>
            <person name="Casaregola S."/>
            <person name="Lafontaine I."/>
            <person name="de Montigny J."/>
            <person name="Marck C."/>
            <person name="Neuveglise C."/>
            <person name="Talla E."/>
            <person name="Goffard N."/>
            <person name="Frangeul L."/>
            <person name="Aigle M."/>
            <person name="Anthouard V."/>
            <person name="Babour A."/>
            <person name="Barbe V."/>
            <person name="Barnay S."/>
            <person name="Blanchin S."/>
            <person name="Beckerich J.M."/>
            <person name="Beyne E."/>
            <person name="Bleykasten C."/>
            <person name="Boisrame A."/>
            <person name="Boyer J."/>
            <person name="Cattolico L."/>
            <person name="Confanioleri F."/>
            <person name="de Daruvar A."/>
            <person name="Despons L."/>
            <person name="Fabre E."/>
            <person name="Fairhead C."/>
            <person name="Ferry-Dumazet H."/>
            <person name="Groppi A."/>
            <person name="Hantraye F."/>
            <person name="Hennequin C."/>
            <person name="Jauniaux N."/>
            <person name="Joyet P."/>
            <person name="Kachouri R."/>
            <person name="Kerrest A."/>
            <person name="Koszul R."/>
            <person name="Lemaire M."/>
            <person name="Lesur I."/>
            <person name="Ma L."/>
            <person name="Muller H."/>
            <person name="Nicaud J.M."/>
            <person name="Nikolski M."/>
            <person name="Oztas S."/>
            <person name="Ozier-Kalogeropoulos O."/>
            <person name="Pellenz S."/>
            <person name="Potier S."/>
            <person name="Richard G.F."/>
            <person name="Straub M.L."/>
            <person name="Suleau A."/>
            <person name="Swennene D."/>
            <person name="Tekaia F."/>
            <person name="Wesolowski-Louvel M."/>
            <person name="Westhof E."/>
            <person name="Wirth B."/>
            <person name="Zeniou-Meyer M."/>
            <person name="Zivanovic I."/>
            <person name="Bolotin-Fukuhara M."/>
            <person name="Thierry A."/>
            <person name="Bouchier C."/>
            <person name="Caudron B."/>
            <person name="Scarpelli C."/>
            <person name="Gaillardin C."/>
            <person name="Weissenbach J."/>
            <person name="Wincker P."/>
            <person name="Souciet J.L."/>
        </authorList>
    </citation>
    <scope>NUCLEOTIDE SEQUENCE [LARGE SCALE GENOMIC DNA]</scope>
    <source>
        <strain evidence="3">ATCC 8585 / CBS 2359 / DSM 70799 / NBRC 1267 / NRRL Y-1140 / WM37</strain>
    </source>
</reference>
<keyword evidence="3" id="KW-1185">Reference proteome</keyword>
<accession>Q6CVM9</accession>
<proteinExistence type="predicted"/>
<dbReference type="OMA" id="HPTIIMT"/>
<dbReference type="FunCoup" id="Q6CVM9">
    <property type="interactions" value="41"/>
</dbReference>
<dbReference type="HOGENOM" id="CLU_078856_1_0_1"/>
<protein>
    <submittedName>
        <fullName evidence="2">KLLA0B10824p</fullName>
    </submittedName>
</protein>
<dbReference type="PANTHER" id="PTHR28040">
    <property type="entry name" value="PYRIDOXAMINE 5'-PHOSPHATE OXIDASE YLR456W HOMOLOG-RELATED"/>
    <property type="match status" value="1"/>
</dbReference>
<dbReference type="PaxDb" id="284590-Q6CVM9"/>
<dbReference type="eggNOG" id="ENOG502S00X">
    <property type="taxonomic scope" value="Eukaryota"/>
</dbReference>
<dbReference type="GO" id="GO:0005634">
    <property type="term" value="C:nucleus"/>
    <property type="evidence" value="ECO:0007669"/>
    <property type="project" value="TreeGrafter"/>
</dbReference>
<dbReference type="InterPro" id="IPR052841">
    <property type="entry name" value="PMP_oxidase-like"/>
</dbReference>
<dbReference type="InterPro" id="IPR012349">
    <property type="entry name" value="Split_barrel_FMN-bd"/>
</dbReference>
<organism evidence="2 3">
    <name type="scientific">Kluyveromyces lactis (strain ATCC 8585 / CBS 2359 / DSM 70799 / NBRC 1267 / NRRL Y-1140 / WM37)</name>
    <name type="common">Yeast</name>
    <name type="synonym">Candida sphaerica</name>
    <dbReference type="NCBI Taxonomy" id="284590"/>
    <lineage>
        <taxon>Eukaryota</taxon>
        <taxon>Fungi</taxon>
        <taxon>Dikarya</taxon>
        <taxon>Ascomycota</taxon>
        <taxon>Saccharomycotina</taxon>
        <taxon>Saccharomycetes</taxon>
        <taxon>Saccharomycetales</taxon>
        <taxon>Saccharomycetaceae</taxon>
        <taxon>Kluyveromyces</taxon>
    </lineage>
</organism>
<dbReference type="GO" id="GO:0005737">
    <property type="term" value="C:cytoplasm"/>
    <property type="evidence" value="ECO:0007669"/>
    <property type="project" value="TreeGrafter"/>
</dbReference>
<dbReference type="RefSeq" id="XP_452010.1">
    <property type="nucleotide sequence ID" value="XM_452010.1"/>
</dbReference>
<dbReference type="KEGG" id="kla:KLLA0_B10824g"/>
<dbReference type="Gene3D" id="2.30.110.10">
    <property type="entry name" value="Electron Transport, Fmn-binding Protein, Chain A"/>
    <property type="match status" value="1"/>
</dbReference>
<dbReference type="EMBL" id="CR382122">
    <property type="protein sequence ID" value="CAH02403.1"/>
    <property type="molecule type" value="Genomic_DNA"/>
</dbReference>
<dbReference type="GeneID" id="2897032"/>
<dbReference type="Proteomes" id="UP000000598">
    <property type="component" value="Chromosome B"/>
</dbReference>
<sequence>MSTTVDLPEHLVSLLKTSKYVHLATASKDCIPNVSLMNYTYVLPHKAFHEEGSNSHYVIFATSKSTQKYKNIIANPSVSLLIHDWVTAKKLSLRKTSVSNTPVPDSNDSEEQPSRLLNLLQELNQSELSQMSATLSGTATVIDPSSEESDYYEKQLLRVNPDANCYIKGDDNVIIKVKILDAKISDSENRTSYYT</sequence>
<dbReference type="PANTHER" id="PTHR28040:SF1">
    <property type="entry name" value="PYRIDOXAMINE 5'-PHOSPHATE OXIDASE YLR456W HOMOLOG-RELATED"/>
    <property type="match status" value="1"/>
</dbReference>
<name>Q6CVM9_KLULA</name>
<dbReference type="AlphaFoldDB" id="Q6CVM9"/>
<dbReference type="STRING" id="284590.Q6CVM9"/>
<feature type="domain" description="Pyridoxamine 5'-phosphate oxidase N-terminal" evidence="1">
    <location>
        <begin position="7"/>
        <end position="152"/>
    </location>
</feature>
<dbReference type="Pfam" id="PF01243">
    <property type="entry name" value="PNPOx_N"/>
    <property type="match status" value="1"/>
</dbReference>
<evidence type="ECO:0000313" key="3">
    <source>
        <dbReference type="Proteomes" id="UP000000598"/>
    </source>
</evidence>
<dbReference type="InterPro" id="IPR011576">
    <property type="entry name" value="Pyridox_Oxase_N"/>
</dbReference>
<evidence type="ECO:0000259" key="1">
    <source>
        <dbReference type="Pfam" id="PF01243"/>
    </source>
</evidence>